<dbReference type="PANTHER" id="PTHR31885:SF6">
    <property type="entry name" value="GH04784P"/>
    <property type="match status" value="1"/>
</dbReference>
<dbReference type="InterPro" id="IPR012506">
    <property type="entry name" value="TMEM86B-like"/>
</dbReference>
<feature type="transmembrane region" description="Helical" evidence="6">
    <location>
        <begin position="178"/>
        <end position="199"/>
    </location>
</feature>
<organism evidence="7 8">
    <name type="scientific">Aquimarina hainanensis</name>
    <dbReference type="NCBI Taxonomy" id="1578017"/>
    <lineage>
        <taxon>Bacteria</taxon>
        <taxon>Pseudomonadati</taxon>
        <taxon>Bacteroidota</taxon>
        <taxon>Flavobacteriia</taxon>
        <taxon>Flavobacteriales</taxon>
        <taxon>Flavobacteriaceae</taxon>
        <taxon>Aquimarina</taxon>
    </lineage>
</organism>
<proteinExistence type="inferred from homology"/>
<comment type="caution">
    <text evidence="7">The sequence shown here is derived from an EMBL/GenBank/DDBJ whole genome shotgun (WGS) entry which is preliminary data.</text>
</comment>
<keyword evidence="3 6" id="KW-0812">Transmembrane</keyword>
<evidence type="ECO:0000313" key="7">
    <source>
        <dbReference type="EMBL" id="MFD2589643.1"/>
    </source>
</evidence>
<accession>A0ABW5N612</accession>
<reference evidence="8" key="1">
    <citation type="journal article" date="2019" name="Int. J. Syst. Evol. Microbiol.">
        <title>The Global Catalogue of Microorganisms (GCM) 10K type strain sequencing project: providing services to taxonomists for standard genome sequencing and annotation.</title>
        <authorList>
            <consortium name="The Broad Institute Genomics Platform"/>
            <consortium name="The Broad Institute Genome Sequencing Center for Infectious Disease"/>
            <person name="Wu L."/>
            <person name="Ma J."/>
        </authorList>
    </citation>
    <scope>NUCLEOTIDE SEQUENCE [LARGE SCALE GENOMIC DNA]</scope>
    <source>
        <strain evidence="8">KCTC 42423</strain>
    </source>
</reference>
<feature type="transmembrane region" description="Helical" evidence="6">
    <location>
        <begin position="43"/>
        <end position="60"/>
    </location>
</feature>
<evidence type="ECO:0000256" key="2">
    <source>
        <dbReference type="ARBA" id="ARBA00007375"/>
    </source>
</evidence>
<feature type="transmembrane region" description="Helical" evidence="6">
    <location>
        <begin position="6"/>
        <end position="31"/>
    </location>
</feature>
<comment type="subcellular location">
    <subcellularLocation>
        <location evidence="1">Membrane</location>
        <topology evidence="1">Multi-pass membrane protein</topology>
    </subcellularLocation>
</comment>
<evidence type="ECO:0000256" key="4">
    <source>
        <dbReference type="ARBA" id="ARBA00022989"/>
    </source>
</evidence>
<feature type="transmembrane region" description="Helical" evidence="6">
    <location>
        <begin position="66"/>
        <end position="85"/>
    </location>
</feature>
<dbReference type="Proteomes" id="UP001597459">
    <property type="component" value="Unassembled WGS sequence"/>
</dbReference>
<dbReference type="EMBL" id="JBHULX010000001">
    <property type="protein sequence ID" value="MFD2589643.1"/>
    <property type="molecule type" value="Genomic_DNA"/>
</dbReference>
<feature type="transmembrane region" description="Helical" evidence="6">
    <location>
        <begin position="97"/>
        <end position="118"/>
    </location>
</feature>
<comment type="similarity">
    <text evidence="2">Belongs to the TMEM86 family.</text>
</comment>
<keyword evidence="8" id="KW-1185">Reference proteome</keyword>
<keyword evidence="5 6" id="KW-0472">Membrane</keyword>
<evidence type="ECO:0000256" key="5">
    <source>
        <dbReference type="ARBA" id="ARBA00023136"/>
    </source>
</evidence>
<dbReference type="PANTHER" id="PTHR31885">
    <property type="entry name" value="GH04784P"/>
    <property type="match status" value="1"/>
</dbReference>
<dbReference type="Pfam" id="PF07947">
    <property type="entry name" value="YhhN"/>
    <property type="match status" value="1"/>
</dbReference>
<evidence type="ECO:0000313" key="8">
    <source>
        <dbReference type="Proteomes" id="UP001597459"/>
    </source>
</evidence>
<sequence length="217" mass="25445">MDLLAIYAAIHVYRCITKPLIMFSLIVWVVFCKSKLSDMLKKQMVLALVFSLLGDVFLLFDAYSNLYFLAGLFSFLCAHLSYIFIFWKKRGRKKKQYFLILMTLYGVGLYSFLFPYLGEMRYPVLVYTLVILMMGLTAYHRRNEAFISYKKVMIGVILFIISDSILAVRLFVVDFFMVDYLVMITYALAQFFIIFGILAQEDKDFGRYQGKITKEMK</sequence>
<dbReference type="RefSeq" id="WP_378297943.1">
    <property type="nucleotide sequence ID" value="NZ_JBHULX010000001.1"/>
</dbReference>
<gene>
    <name evidence="7" type="ORF">ACFSTE_02300</name>
</gene>
<evidence type="ECO:0000256" key="1">
    <source>
        <dbReference type="ARBA" id="ARBA00004141"/>
    </source>
</evidence>
<name>A0ABW5N612_9FLAO</name>
<protein>
    <submittedName>
        <fullName evidence="7">Lysoplasmalogenase</fullName>
    </submittedName>
</protein>
<evidence type="ECO:0000256" key="6">
    <source>
        <dbReference type="SAM" id="Phobius"/>
    </source>
</evidence>
<evidence type="ECO:0000256" key="3">
    <source>
        <dbReference type="ARBA" id="ARBA00022692"/>
    </source>
</evidence>
<keyword evidence="4 6" id="KW-1133">Transmembrane helix</keyword>
<feature type="transmembrane region" description="Helical" evidence="6">
    <location>
        <begin position="124"/>
        <end position="140"/>
    </location>
</feature>
<feature type="transmembrane region" description="Helical" evidence="6">
    <location>
        <begin position="152"/>
        <end position="172"/>
    </location>
</feature>